<keyword evidence="2" id="KW-1185">Reference proteome</keyword>
<evidence type="ECO:0000313" key="1">
    <source>
        <dbReference type="EMBL" id="KAF5719956.1"/>
    </source>
</evidence>
<dbReference type="AlphaFoldDB" id="A0A8H5YYK1"/>
<name>A0A8H5YYK1_9HYPO</name>
<dbReference type="EMBL" id="JAAOAN010000134">
    <property type="protein sequence ID" value="KAF5719956.1"/>
    <property type="molecule type" value="Genomic_DNA"/>
</dbReference>
<sequence length="179" mass="19989">MPQSLPAPNADLITKVKIGSIDLSDLAVENCPELLLHNISGQNLRKSMFVWSSQKQDIRQQGGQGSCANDERETWEFQTLVPVDSELHTPATGGSNFLRNIARLGKKAMRPSGSDPGEAQRLMGRYRDGLKLFSLHYENDVQTENRLKRIEGEVARIATAVEQITTSHPRELKARHTVE</sequence>
<reference evidence="1 2" key="1">
    <citation type="submission" date="2020-05" db="EMBL/GenBank/DDBJ databases">
        <title>Identification and distribution of gene clusters putatively required for synthesis of sphingolipid metabolism inhibitors in phylogenetically diverse species of the filamentous fungus Fusarium.</title>
        <authorList>
            <person name="Kim H.-S."/>
            <person name="Busman M."/>
            <person name="Brown D.W."/>
            <person name="Divon H."/>
            <person name="Uhlig S."/>
            <person name="Proctor R.H."/>
        </authorList>
    </citation>
    <scope>NUCLEOTIDE SEQUENCE [LARGE SCALE GENOMIC DNA]</scope>
    <source>
        <strain evidence="1 2">NRRL 66235</strain>
    </source>
</reference>
<organism evidence="1 2">
    <name type="scientific">Fusarium mundagurra</name>
    <dbReference type="NCBI Taxonomy" id="1567541"/>
    <lineage>
        <taxon>Eukaryota</taxon>
        <taxon>Fungi</taxon>
        <taxon>Dikarya</taxon>
        <taxon>Ascomycota</taxon>
        <taxon>Pezizomycotina</taxon>
        <taxon>Sordariomycetes</taxon>
        <taxon>Hypocreomycetidae</taxon>
        <taxon>Hypocreales</taxon>
        <taxon>Nectriaceae</taxon>
        <taxon>Fusarium</taxon>
        <taxon>Fusarium fujikuroi species complex</taxon>
    </lineage>
</organism>
<protein>
    <submittedName>
        <fullName evidence="1">Uncharacterized protein</fullName>
    </submittedName>
</protein>
<evidence type="ECO:0000313" key="2">
    <source>
        <dbReference type="Proteomes" id="UP000544331"/>
    </source>
</evidence>
<accession>A0A8H5YYK1</accession>
<gene>
    <name evidence="1" type="ORF">FMUND_4426</name>
</gene>
<dbReference type="OrthoDB" id="5094083at2759"/>
<dbReference type="Proteomes" id="UP000544331">
    <property type="component" value="Unassembled WGS sequence"/>
</dbReference>
<comment type="caution">
    <text evidence="1">The sequence shown here is derived from an EMBL/GenBank/DDBJ whole genome shotgun (WGS) entry which is preliminary data.</text>
</comment>
<proteinExistence type="predicted"/>